<proteinExistence type="predicted"/>
<dbReference type="Proteomes" id="UP000244855">
    <property type="component" value="Unassembled WGS sequence"/>
</dbReference>
<evidence type="ECO:0000313" key="2">
    <source>
        <dbReference type="Proteomes" id="UP000244855"/>
    </source>
</evidence>
<reference evidence="1 2" key="1">
    <citation type="journal article" date="2018" name="Sci. Rep.">
        <title>Comparative genomics provides insights into the lifestyle and reveals functional heterogeneity of dark septate endophytic fungi.</title>
        <authorList>
            <person name="Knapp D.G."/>
            <person name="Nemeth J.B."/>
            <person name="Barry K."/>
            <person name="Hainaut M."/>
            <person name="Henrissat B."/>
            <person name="Johnson J."/>
            <person name="Kuo A."/>
            <person name="Lim J.H.P."/>
            <person name="Lipzen A."/>
            <person name="Nolan M."/>
            <person name="Ohm R.A."/>
            <person name="Tamas L."/>
            <person name="Grigoriev I.V."/>
            <person name="Spatafora J.W."/>
            <person name="Nagy L.G."/>
            <person name="Kovacs G.M."/>
        </authorList>
    </citation>
    <scope>NUCLEOTIDE SEQUENCE [LARGE SCALE GENOMIC DNA]</scope>
    <source>
        <strain evidence="1 2">DSE2036</strain>
    </source>
</reference>
<accession>A0A2V1E156</accession>
<evidence type="ECO:0000313" key="1">
    <source>
        <dbReference type="EMBL" id="PVI04257.1"/>
    </source>
</evidence>
<dbReference type="EMBL" id="KZ805323">
    <property type="protein sequence ID" value="PVI04257.1"/>
    <property type="molecule type" value="Genomic_DNA"/>
</dbReference>
<name>A0A2V1E156_9PLEO</name>
<sequence>MLPKLHMSAPHFPMTTEMVRMSISIKTEMKECHEYRPYSIYSKSFTLPAHSCEMMQSHRQTPHMHTHPQTIPAHPFRSPSVSVKSTSISYARHVPARKCARARAAQNDNGPGFFSLPRIHLRVRSPPLADNSRELHLIGHDLELGNATHVKKETTEIEPAFWHGMACVRV</sequence>
<protein>
    <submittedName>
        <fullName evidence="1">Uncharacterized protein</fullName>
    </submittedName>
</protein>
<gene>
    <name evidence="1" type="ORF">DM02DRAFT_193466</name>
</gene>
<dbReference type="AlphaFoldDB" id="A0A2V1E156"/>
<organism evidence="1 2">
    <name type="scientific">Periconia macrospinosa</name>
    <dbReference type="NCBI Taxonomy" id="97972"/>
    <lineage>
        <taxon>Eukaryota</taxon>
        <taxon>Fungi</taxon>
        <taxon>Dikarya</taxon>
        <taxon>Ascomycota</taxon>
        <taxon>Pezizomycotina</taxon>
        <taxon>Dothideomycetes</taxon>
        <taxon>Pleosporomycetidae</taxon>
        <taxon>Pleosporales</taxon>
        <taxon>Massarineae</taxon>
        <taxon>Periconiaceae</taxon>
        <taxon>Periconia</taxon>
    </lineage>
</organism>
<keyword evidence="2" id="KW-1185">Reference proteome</keyword>